<protein>
    <submittedName>
        <fullName evidence="2">Uncharacterized protein</fullName>
    </submittedName>
</protein>
<sequence length="159" mass="18397">MEEPLQLAAVVDRGEVMGEPLQLAAIVDRGEAMGEPFQFLADFVAPIDKEYFRMKKWLVSKMHELKLEVEDEEEEDQYEEQELNEEGDREDEGEQEQNEKEDGVSGTVRILDPVSKKRKGRPRSLRIKRRKRTANKKLHQHSTYVAPRAQESSASITQQ</sequence>
<feature type="compositionally biased region" description="Basic residues" evidence="1">
    <location>
        <begin position="116"/>
        <end position="140"/>
    </location>
</feature>
<reference evidence="2" key="2">
    <citation type="submission" date="2023-04" db="EMBL/GenBank/DDBJ databases">
        <authorList>
            <person name="Bruccoleri R.E."/>
            <person name="Oakeley E.J."/>
            <person name="Faust A.-M."/>
            <person name="Dessus-Babus S."/>
            <person name="Altorfer M."/>
            <person name="Burckhardt D."/>
            <person name="Oertli M."/>
            <person name="Naumann U."/>
            <person name="Petersen F."/>
            <person name="Wong J."/>
        </authorList>
    </citation>
    <scope>NUCLEOTIDE SEQUENCE</scope>
    <source>
        <strain evidence="2">GSM-AAB239-AS_SAM_17_03QT</strain>
        <tissue evidence="2">Leaf</tissue>
    </source>
</reference>
<comment type="caution">
    <text evidence="2">The sequence shown here is derived from an EMBL/GenBank/DDBJ whole genome shotgun (WGS) entry which is preliminary data.</text>
</comment>
<accession>A0AAX6DPS8</accession>
<dbReference type="EMBL" id="JANAVB010042619">
    <property type="protein sequence ID" value="KAJ6793842.1"/>
    <property type="molecule type" value="Genomic_DNA"/>
</dbReference>
<dbReference type="Proteomes" id="UP001140949">
    <property type="component" value="Unassembled WGS sequence"/>
</dbReference>
<keyword evidence="3" id="KW-1185">Reference proteome</keyword>
<feature type="compositionally biased region" description="Polar residues" evidence="1">
    <location>
        <begin position="150"/>
        <end position="159"/>
    </location>
</feature>
<evidence type="ECO:0000313" key="2">
    <source>
        <dbReference type="EMBL" id="KAJ6793842.1"/>
    </source>
</evidence>
<proteinExistence type="predicted"/>
<reference evidence="2" key="1">
    <citation type="journal article" date="2023" name="GigaByte">
        <title>Genome assembly of the bearded iris, Iris pallida Lam.</title>
        <authorList>
            <person name="Bruccoleri R.E."/>
            <person name="Oakeley E.J."/>
            <person name="Faust A.M.E."/>
            <person name="Altorfer M."/>
            <person name="Dessus-Babus S."/>
            <person name="Burckhardt D."/>
            <person name="Oertli M."/>
            <person name="Naumann U."/>
            <person name="Petersen F."/>
            <person name="Wong J."/>
        </authorList>
    </citation>
    <scope>NUCLEOTIDE SEQUENCE</scope>
    <source>
        <strain evidence="2">GSM-AAB239-AS_SAM_17_03QT</strain>
    </source>
</reference>
<feature type="region of interest" description="Disordered" evidence="1">
    <location>
        <begin position="68"/>
        <end position="159"/>
    </location>
</feature>
<evidence type="ECO:0000256" key="1">
    <source>
        <dbReference type="SAM" id="MobiDB-lite"/>
    </source>
</evidence>
<feature type="compositionally biased region" description="Acidic residues" evidence="1">
    <location>
        <begin position="69"/>
        <end position="96"/>
    </location>
</feature>
<dbReference type="AlphaFoldDB" id="A0AAX6DPS8"/>
<name>A0AAX6DPS8_IRIPA</name>
<evidence type="ECO:0000313" key="3">
    <source>
        <dbReference type="Proteomes" id="UP001140949"/>
    </source>
</evidence>
<organism evidence="2 3">
    <name type="scientific">Iris pallida</name>
    <name type="common">Sweet iris</name>
    <dbReference type="NCBI Taxonomy" id="29817"/>
    <lineage>
        <taxon>Eukaryota</taxon>
        <taxon>Viridiplantae</taxon>
        <taxon>Streptophyta</taxon>
        <taxon>Embryophyta</taxon>
        <taxon>Tracheophyta</taxon>
        <taxon>Spermatophyta</taxon>
        <taxon>Magnoliopsida</taxon>
        <taxon>Liliopsida</taxon>
        <taxon>Asparagales</taxon>
        <taxon>Iridaceae</taxon>
        <taxon>Iridoideae</taxon>
        <taxon>Irideae</taxon>
        <taxon>Iris</taxon>
    </lineage>
</organism>
<gene>
    <name evidence="2" type="ORF">M6B38_233865</name>
</gene>